<dbReference type="SUPFAM" id="SSF56601">
    <property type="entry name" value="beta-lactamase/transpeptidase-like"/>
    <property type="match status" value="1"/>
</dbReference>
<evidence type="ECO:0000256" key="4">
    <source>
        <dbReference type="SAM" id="Phobius"/>
    </source>
</evidence>
<dbReference type="Proteomes" id="UP001596116">
    <property type="component" value="Unassembled WGS sequence"/>
</dbReference>
<dbReference type="SUPFAM" id="SSF56519">
    <property type="entry name" value="Penicillin binding protein dimerisation domain"/>
    <property type="match status" value="1"/>
</dbReference>
<accession>A0ABW1KQM2</accession>
<reference evidence="7 8" key="1">
    <citation type="submission" date="2024-09" db="EMBL/GenBank/DDBJ databases">
        <authorList>
            <person name="Zhang Z.-H."/>
        </authorList>
    </citation>
    <scope>NUCLEOTIDE SEQUENCE [LARGE SCALE GENOMIC DNA]</scope>
    <source>
        <strain evidence="7 8">HHTR114</strain>
    </source>
</reference>
<dbReference type="Gene3D" id="3.40.710.10">
    <property type="entry name" value="DD-peptidase/beta-lactamase superfamily"/>
    <property type="match status" value="1"/>
</dbReference>
<proteinExistence type="predicted"/>
<keyword evidence="2" id="KW-0645">Protease</keyword>
<evidence type="ECO:0000259" key="6">
    <source>
        <dbReference type="Pfam" id="PF03717"/>
    </source>
</evidence>
<dbReference type="RefSeq" id="WP_379880523.1">
    <property type="nucleotide sequence ID" value="NZ_JBHPON010000001.1"/>
</dbReference>
<keyword evidence="3 4" id="KW-0472">Membrane</keyword>
<dbReference type="InterPro" id="IPR001460">
    <property type="entry name" value="PCN-bd_Tpept"/>
</dbReference>
<dbReference type="Gene3D" id="3.30.450.330">
    <property type="match status" value="1"/>
</dbReference>
<name>A0ABW1KQM2_9PROT</name>
<organism evidence="7 8">
    <name type="scientific">Hyphococcus aureus</name>
    <dbReference type="NCBI Taxonomy" id="2666033"/>
    <lineage>
        <taxon>Bacteria</taxon>
        <taxon>Pseudomonadati</taxon>
        <taxon>Pseudomonadota</taxon>
        <taxon>Alphaproteobacteria</taxon>
        <taxon>Parvularculales</taxon>
        <taxon>Parvularculaceae</taxon>
        <taxon>Hyphococcus</taxon>
    </lineage>
</organism>
<evidence type="ECO:0000256" key="1">
    <source>
        <dbReference type="ARBA" id="ARBA00004370"/>
    </source>
</evidence>
<dbReference type="PANTHER" id="PTHR30627">
    <property type="entry name" value="PEPTIDOGLYCAN D,D-TRANSPEPTIDASE"/>
    <property type="match status" value="1"/>
</dbReference>
<keyword evidence="4" id="KW-0812">Transmembrane</keyword>
<evidence type="ECO:0000313" key="7">
    <source>
        <dbReference type="EMBL" id="MFC6034165.1"/>
    </source>
</evidence>
<feature type="domain" description="Penicillin-binding protein transpeptidase" evidence="5">
    <location>
        <begin position="249"/>
        <end position="526"/>
    </location>
</feature>
<evidence type="ECO:0000313" key="8">
    <source>
        <dbReference type="Proteomes" id="UP001596116"/>
    </source>
</evidence>
<sequence>MFLRKTKRAKPKAYVIAEAEGADPDASALKVRAMGARGRIAERARMRIMMCASVFVFVFAALGVRLAFISFGGLAPDGHYAAAPQADAPRAEIVDRNGALLAVDVPVIALEVAGNEVWDAKEAAVKLAGVLSDIDVVGLEEKLAEGRYVEVRADLTPAERKAVFDLGLPGVRFAARVKRFFPQGELAAHVIGHDEPGKGGVMGLEKTANRYRGKGPMRASIDIRVQQILEEELAADMEKFSPEAAWGAVMDVETGEVIALASLPDFDPNAPGAVGADSRRNRATYDRYELGSAFKSFTAAAVIEEGLGRESTTYDARGSFQVADRRISDFHGENRILTLSEVIQHSSNIGAARMALDLGAEKQQRYLEALGLFSALPLEISENREPELPWQWGPVETATISYGHGIAVTPLHLLAAFSAVVNGGVYHTPHFLAPTKQPEGERVFSENTSIAMRRILRRVVTDGTASYAEADGFFPIGKTATADKRSLTGGYQTNARIASFVGAVPGYAPRYAILITYDNPQPAEGTYGFATAGWNAAPAFSRFVERAAPLLGLSTINESTALASFVTGQPPALRQEAKLATQASGAGGANGGGGAP</sequence>
<feature type="transmembrane region" description="Helical" evidence="4">
    <location>
        <begin position="48"/>
        <end position="68"/>
    </location>
</feature>
<dbReference type="EMBL" id="JBHPON010000001">
    <property type="protein sequence ID" value="MFC6034165.1"/>
    <property type="molecule type" value="Genomic_DNA"/>
</dbReference>
<evidence type="ECO:0000256" key="2">
    <source>
        <dbReference type="ARBA" id="ARBA00022645"/>
    </source>
</evidence>
<dbReference type="Pfam" id="PF00905">
    <property type="entry name" value="Transpeptidase"/>
    <property type="match status" value="1"/>
</dbReference>
<evidence type="ECO:0000256" key="3">
    <source>
        <dbReference type="ARBA" id="ARBA00023136"/>
    </source>
</evidence>
<evidence type="ECO:0000259" key="5">
    <source>
        <dbReference type="Pfam" id="PF00905"/>
    </source>
</evidence>
<feature type="domain" description="Penicillin-binding protein dimerisation" evidence="6">
    <location>
        <begin position="87"/>
        <end position="193"/>
    </location>
</feature>
<keyword evidence="8" id="KW-1185">Reference proteome</keyword>
<comment type="caution">
    <text evidence="7">The sequence shown here is derived from an EMBL/GenBank/DDBJ whole genome shotgun (WGS) entry which is preliminary data.</text>
</comment>
<dbReference type="Pfam" id="PF03717">
    <property type="entry name" value="PBP_dimer"/>
    <property type="match status" value="1"/>
</dbReference>
<dbReference type="PANTHER" id="PTHR30627:SF1">
    <property type="entry name" value="PEPTIDOGLYCAN D,D-TRANSPEPTIDASE FTSI"/>
    <property type="match status" value="1"/>
</dbReference>
<comment type="subcellular location">
    <subcellularLocation>
        <location evidence="1">Membrane</location>
    </subcellularLocation>
</comment>
<dbReference type="InterPro" id="IPR050515">
    <property type="entry name" value="Beta-lactam/transpept"/>
</dbReference>
<keyword evidence="2" id="KW-0121">Carboxypeptidase</keyword>
<gene>
    <name evidence="7" type="ORF">ACFMB1_01340</name>
</gene>
<keyword evidence="2" id="KW-0378">Hydrolase</keyword>
<dbReference type="Gene3D" id="3.90.1310.10">
    <property type="entry name" value="Penicillin-binding protein 2a (Domain 2)"/>
    <property type="match status" value="1"/>
</dbReference>
<protein>
    <submittedName>
        <fullName evidence="7">Peptidoglycan D,D-transpeptidase FtsI family protein</fullName>
    </submittedName>
</protein>
<dbReference type="InterPro" id="IPR005311">
    <property type="entry name" value="PBP_dimer"/>
</dbReference>
<dbReference type="InterPro" id="IPR036138">
    <property type="entry name" value="PBP_dimer_sf"/>
</dbReference>
<keyword evidence="4" id="KW-1133">Transmembrane helix</keyword>
<dbReference type="InterPro" id="IPR012338">
    <property type="entry name" value="Beta-lactam/transpept-like"/>
</dbReference>